<reference evidence="2 3" key="1">
    <citation type="journal article" date="2019" name="Int. J. Syst. Evol. Microbiol.">
        <title>The Global Catalogue of Microorganisms (GCM) 10K type strain sequencing project: providing services to taxonomists for standard genome sequencing and annotation.</title>
        <authorList>
            <consortium name="The Broad Institute Genomics Platform"/>
            <consortium name="The Broad Institute Genome Sequencing Center for Infectious Disease"/>
            <person name="Wu L."/>
            <person name="Ma J."/>
        </authorList>
    </citation>
    <scope>NUCLEOTIDE SEQUENCE [LARGE SCALE GENOMIC DNA]</scope>
    <source>
        <strain evidence="2 3">XZYJT29</strain>
    </source>
</reference>
<dbReference type="EMBL" id="JBHTAS010000001">
    <property type="protein sequence ID" value="MFC7140787.1"/>
    <property type="molecule type" value="Genomic_DNA"/>
</dbReference>
<dbReference type="Proteomes" id="UP001596432">
    <property type="component" value="Unassembled WGS sequence"/>
</dbReference>
<protein>
    <submittedName>
        <fullName evidence="2">Uncharacterized protein</fullName>
    </submittedName>
</protein>
<feature type="transmembrane region" description="Helical" evidence="1">
    <location>
        <begin position="12"/>
        <end position="31"/>
    </location>
</feature>
<sequence>MVSDTARNRAQMILLGAITLAAIVVGLTVVVNSHFVTQNGAVSEVAPQIDEAQEFEYESRKGSRSLVLRLNHRHRNLTAADLGALIDRNMTVYSGLMAESYASSRGEYVNVTYNNASSQFGMRVVQAADGNVTSDAGQGEWIVGRPGERRNLGWFTMNVNVEETSERPTWINVTNATGHSVNVSINRTTAGTGINLGVSSNVSHAGNASTLCDPSRDRVLLDVFEGSTFTGDCAFNGTRSIAPPYRVDVSGGKQLVAKYELVYNETLVSTYYRPCTATGPPQPMDQPCRTPAVWNANVTTEFGGSQLDYTNEYNITVYREAR</sequence>
<accession>A0ABD5Y065</accession>
<dbReference type="RefSeq" id="WP_274321878.1">
    <property type="nucleotide sequence ID" value="NZ_CP118158.1"/>
</dbReference>
<keyword evidence="3" id="KW-1185">Reference proteome</keyword>
<name>A0ABD5Y065_9EURY</name>
<evidence type="ECO:0000313" key="3">
    <source>
        <dbReference type="Proteomes" id="UP001596432"/>
    </source>
</evidence>
<evidence type="ECO:0000313" key="2">
    <source>
        <dbReference type="EMBL" id="MFC7140787.1"/>
    </source>
</evidence>
<dbReference type="GeneID" id="78821093"/>
<evidence type="ECO:0000256" key="1">
    <source>
        <dbReference type="SAM" id="Phobius"/>
    </source>
</evidence>
<keyword evidence="1" id="KW-0472">Membrane</keyword>
<comment type="caution">
    <text evidence="2">The sequence shown here is derived from an EMBL/GenBank/DDBJ whole genome shotgun (WGS) entry which is preliminary data.</text>
</comment>
<keyword evidence="1" id="KW-1133">Transmembrane helix</keyword>
<organism evidence="2 3">
    <name type="scientific">Halosimplex aquaticum</name>
    <dbReference type="NCBI Taxonomy" id="3026162"/>
    <lineage>
        <taxon>Archaea</taxon>
        <taxon>Methanobacteriati</taxon>
        <taxon>Methanobacteriota</taxon>
        <taxon>Stenosarchaea group</taxon>
        <taxon>Halobacteria</taxon>
        <taxon>Halobacteriales</taxon>
        <taxon>Haloarculaceae</taxon>
        <taxon>Halosimplex</taxon>
    </lineage>
</organism>
<keyword evidence="1" id="KW-0812">Transmembrane</keyword>
<proteinExistence type="predicted"/>
<dbReference type="AlphaFoldDB" id="A0ABD5Y065"/>
<gene>
    <name evidence="2" type="ORF">ACFQMA_13265</name>
</gene>